<evidence type="ECO:0000313" key="2">
    <source>
        <dbReference type="Proteomes" id="UP001165960"/>
    </source>
</evidence>
<dbReference type="Proteomes" id="UP001165960">
    <property type="component" value="Unassembled WGS sequence"/>
</dbReference>
<evidence type="ECO:0000313" key="1">
    <source>
        <dbReference type="EMBL" id="KAJ9062707.1"/>
    </source>
</evidence>
<gene>
    <name evidence="1" type="ORF">DSO57_1007878</name>
</gene>
<accession>A0ACC2SJY8</accession>
<proteinExistence type="predicted"/>
<dbReference type="EMBL" id="QTSX02004994">
    <property type="protein sequence ID" value="KAJ9062707.1"/>
    <property type="molecule type" value="Genomic_DNA"/>
</dbReference>
<name>A0ACC2SJY8_9FUNG</name>
<reference evidence="1" key="1">
    <citation type="submission" date="2022-04" db="EMBL/GenBank/DDBJ databases">
        <title>Genome of the entomopathogenic fungus Entomophthora muscae.</title>
        <authorList>
            <person name="Elya C."/>
            <person name="Lovett B.R."/>
            <person name="Lee E."/>
            <person name="Macias A.M."/>
            <person name="Hajek A.E."/>
            <person name="De Bivort B.L."/>
            <person name="Kasson M.T."/>
            <person name="De Fine Licht H.H."/>
            <person name="Stajich J.E."/>
        </authorList>
    </citation>
    <scope>NUCLEOTIDE SEQUENCE</scope>
    <source>
        <strain evidence="1">Berkeley</strain>
    </source>
</reference>
<sequence length="130" mass="14582">MILLETGSSFRAELYIKAHICGEGPNIPPGENPFQQNITSPRYRPQTIPNQPANHNKSSVKQSSRQMLAQEDTPSTDFMTDNAPHTAPHTVPPPFQRDPDKLKHTNFPAHIRSNFWLALVAGKVNSYVPR</sequence>
<keyword evidence="2" id="KW-1185">Reference proteome</keyword>
<comment type="caution">
    <text evidence="1">The sequence shown here is derived from an EMBL/GenBank/DDBJ whole genome shotgun (WGS) entry which is preliminary data.</text>
</comment>
<protein>
    <submittedName>
        <fullName evidence="1">Uncharacterized protein</fullName>
    </submittedName>
</protein>
<organism evidence="1 2">
    <name type="scientific">Entomophthora muscae</name>
    <dbReference type="NCBI Taxonomy" id="34485"/>
    <lineage>
        <taxon>Eukaryota</taxon>
        <taxon>Fungi</taxon>
        <taxon>Fungi incertae sedis</taxon>
        <taxon>Zoopagomycota</taxon>
        <taxon>Entomophthoromycotina</taxon>
        <taxon>Entomophthoromycetes</taxon>
        <taxon>Entomophthorales</taxon>
        <taxon>Entomophthoraceae</taxon>
        <taxon>Entomophthora</taxon>
    </lineage>
</organism>